<dbReference type="InterPro" id="IPR004180">
    <property type="entry name" value="DUF226_BOR_spp"/>
</dbReference>
<dbReference type="RefSeq" id="WP_269512383.1">
    <property type="nucleotide sequence ID" value="NZ_CP114729.1"/>
</dbReference>
<dbReference type="Proteomes" id="UP001164513">
    <property type="component" value="Plasmid pZSt-cp30-9"/>
</dbReference>
<organism evidence="1 2">
    <name type="scientific">Borrelia miyamotoi</name>
    <dbReference type="NCBI Taxonomy" id="47466"/>
    <lineage>
        <taxon>Bacteria</taxon>
        <taxon>Pseudomonadati</taxon>
        <taxon>Spirochaetota</taxon>
        <taxon>Spirochaetia</taxon>
        <taxon>Spirochaetales</taxon>
        <taxon>Borreliaceae</taxon>
        <taxon>Borrelia</taxon>
    </lineage>
</organism>
<evidence type="ECO:0000313" key="1">
    <source>
        <dbReference type="EMBL" id="WAZ72742.1"/>
    </source>
</evidence>
<accession>A0AAX3JPA3</accession>
<protein>
    <submittedName>
        <fullName evidence="1">DUF226 domain-containing protein</fullName>
    </submittedName>
</protein>
<evidence type="ECO:0000313" key="2">
    <source>
        <dbReference type="Proteomes" id="UP001164513"/>
    </source>
</evidence>
<reference evidence="1" key="1">
    <citation type="submission" date="2022-12" db="EMBL/GenBank/DDBJ databases">
        <title>B. miyamotoi WGS.</title>
        <authorList>
            <person name="Gabriele M."/>
            <person name="Kuleshov K.V."/>
            <person name="Hepner S."/>
            <person name="Hoornstra D."/>
            <person name="Hovius J.W."/>
            <person name="Platonov A.E."/>
            <person name="Fingerle V."/>
            <person name="Strube C."/>
        </authorList>
    </citation>
    <scope>NUCLEOTIDE SEQUENCE</scope>
    <source>
        <strain evidence="1">ZStruIII14-9</strain>
        <plasmid evidence="1">pZSt-cp30-9</plasmid>
    </source>
</reference>
<name>A0AAX3JPA3_9SPIR</name>
<sequence>MESLLERLKDKKSKIKGKTDKPIFIKIESNDNRTLYHTKIMNDFYAFGIDEKRNDKFFISFRGLFNQDKIEWFSLFRVKEGDKFLGIYYGYRKPLQNLITRYEQNGLPKVYTFSKVYYIEFRFKKGSVFCYIKGIYRLIKKERLETKYNKLLLSRMIKLEEQIYEFYNKKLYEGGIITKWIQKNLK</sequence>
<dbReference type="AlphaFoldDB" id="A0AAX3JPA3"/>
<gene>
    <name evidence="1" type="ORF">O5404_06820</name>
</gene>
<dbReference type="EMBL" id="CP114729">
    <property type="protein sequence ID" value="WAZ72742.1"/>
    <property type="molecule type" value="Genomic_DNA"/>
</dbReference>
<dbReference type="Pfam" id="PF02890">
    <property type="entry name" value="DUF226"/>
    <property type="match status" value="1"/>
</dbReference>
<proteinExistence type="predicted"/>
<geneLocation type="plasmid" evidence="1 2">
    <name>pZSt-cp30-9</name>
</geneLocation>
<keyword evidence="1" id="KW-0614">Plasmid</keyword>